<dbReference type="InterPro" id="IPR018060">
    <property type="entry name" value="HTH_AraC"/>
</dbReference>
<accession>A0A4S4BMJ5</accession>
<dbReference type="PROSITE" id="PS01124">
    <property type="entry name" value="HTH_ARAC_FAMILY_2"/>
    <property type="match status" value="1"/>
</dbReference>
<evidence type="ECO:0000256" key="4">
    <source>
        <dbReference type="SAM" id="Coils"/>
    </source>
</evidence>
<evidence type="ECO:0000256" key="1">
    <source>
        <dbReference type="ARBA" id="ARBA00023015"/>
    </source>
</evidence>
<dbReference type="PROSITE" id="PS50983">
    <property type="entry name" value="FE_B12_PBP"/>
    <property type="match status" value="1"/>
</dbReference>
<keyword evidence="2" id="KW-0238">DNA-binding</keyword>
<dbReference type="Gene3D" id="3.40.50.1980">
    <property type="entry name" value="Nitrogenase molybdenum iron protein domain"/>
    <property type="match status" value="2"/>
</dbReference>
<dbReference type="SMART" id="SM00342">
    <property type="entry name" value="HTH_ARAC"/>
    <property type="match status" value="1"/>
</dbReference>
<evidence type="ECO:0000259" key="6">
    <source>
        <dbReference type="PROSITE" id="PS50983"/>
    </source>
</evidence>
<dbReference type="Proteomes" id="UP000310636">
    <property type="component" value="Unassembled WGS sequence"/>
</dbReference>
<reference evidence="7 8" key="1">
    <citation type="submission" date="2019-04" db="EMBL/GenBank/DDBJ databases">
        <title>Cohnella sp. nov. isolated from preserved vegetables.</title>
        <authorList>
            <person name="Lin S.-Y."/>
            <person name="Hung M.-H."/>
            <person name="Young C.-C."/>
        </authorList>
    </citation>
    <scope>NUCLEOTIDE SEQUENCE [LARGE SCALE GENOMIC DNA]</scope>
    <source>
        <strain evidence="7 8">CC-MHH1044</strain>
    </source>
</reference>
<dbReference type="PANTHER" id="PTHR46796">
    <property type="entry name" value="HTH-TYPE TRANSCRIPTIONAL ACTIVATOR RHAS-RELATED"/>
    <property type="match status" value="1"/>
</dbReference>
<keyword evidence="4" id="KW-0175">Coiled coil</keyword>
<dbReference type="GO" id="GO:0043565">
    <property type="term" value="F:sequence-specific DNA binding"/>
    <property type="evidence" value="ECO:0007669"/>
    <property type="project" value="InterPro"/>
</dbReference>
<keyword evidence="8" id="KW-1185">Reference proteome</keyword>
<proteinExistence type="predicted"/>
<dbReference type="OrthoDB" id="2660924at2"/>
<dbReference type="InterPro" id="IPR002491">
    <property type="entry name" value="ABC_transptr_periplasmic_BD"/>
</dbReference>
<dbReference type="AlphaFoldDB" id="A0A4S4BMJ5"/>
<comment type="caution">
    <text evidence="7">The sequence shown here is derived from an EMBL/GenBank/DDBJ whole genome shotgun (WGS) entry which is preliminary data.</text>
</comment>
<protein>
    <submittedName>
        <fullName evidence="7">Helix-turn-helix domain-containing protein</fullName>
    </submittedName>
</protein>
<dbReference type="PANTHER" id="PTHR46796:SF13">
    <property type="entry name" value="HTH-TYPE TRANSCRIPTIONAL ACTIVATOR RHAS"/>
    <property type="match status" value="1"/>
</dbReference>
<feature type="coiled-coil region" evidence="4">
    <location>
        <begin position="377"/>
        <end position="404"/>
    </location>
</feature>
<dbReference type="InterPro" id="IPR018062">
    <property type="entry name" value="HTH_AraC-typ_CS"/>
</dbReference>
<dbReference type="EMBL" id="SSOB01000027">
    <property type="protein sequence ID" value="THF76046.1"/>
    <property type="molecule type" value="Genomic_DNA"/>
</dbReference>
<dbReference type="GO" id="GO:0003700">
    <property type="term" value="F:DNA-binding transcription factor activity"/>
    <property type="evidence" value="ECO:0007669"/>
    <property type="project" value="InterPro"/>
</dbReference>
<evidence type="ECO:0000256" key="2">
    <source>
        <dbReference type="ARBA" id="ARBA00023125"/>
    </source>
</evidence>
<evidence type="ECO:0000313" key="7">
    <source>
        <dbReference type="EMBL" id="THF76046.1"/>
    </source>
</evidence>
<evidence type="ECO:0000259" key="5">
    <source>
        <dbReference type="PROSITE" id="PS01124"/>
    </source>
</evidence>
<dbReference type="Pfam" id="PF12833">
    <property type="entry name" value="HTH_18"/>
    <property type="match status" value="1"/>
</dbReference>
<dbReference type="Pfam" id="PF01497">
    <property type="entry name" value="Peripla_BP_2"/>
    <property type="match status" value="1"/>
</dbReference>
<feature type="domain" description="Fe/B12 periplasmic-binding" evidence="6">
    <location>
        <begin position="277"/>
        <end position="533"/>
    </location>
</feature>
<keyword evidence="1" id="KW-0805">Transcription regulation</keyword>
<dbReference type="Gene3D" id="1.10.10.60">
    <property type="entry name" value="Homeodomain-like"/>
    <property type="match status" value="2"/>
</dbReference>
<sequence>MPPIVQLIRIRPLMDPLIDKERNSEAGPREALSASSEDHHLLVATESGGWIAAGGAPRPFARGRCLLLPPGARIEWLPTDASAPPCKYWVQFKVEQDDAGLFASPAELRFEPLSRLEADLRELLSPGGDNGSPEQPPPEDGLARFHRHIRFQAILYELLAQQSAGRQEPESDPAIEQIISYLHQAYSEEIEFDRLAQEANLSRWQYDRMFRTITGQSPARYLSAIRIEEAKKLLASSSLRVGEIASRVGFRDEFYFSRRFRQSTGLSPSEYQASRQGPRIISIQYLGELLALGIRPIGTNSAMFAALPEAADAVRGFDEPYDIRALSELRPDLILYPSYIERQVAERLSRIATAVEIDWSADVYTRMLRLGELLGKAVEAKQWIAAYEEKAKNARRRLQGIAGDGETATAFVYHSGDLYVYAGHHFGHTLYRGIGFKPTRRVQAIMEQDRNAKWVRIEPSELPEYAGDRVFLALPETGFEGERGRKLLNHSGWYGLPAVTEGRAYVMSDMWANYNPITLEKHLDEIVCRLIAD</sequence>
<dbReference type="PROSITE" id="PS00041">
    <property type="entry name" value="HTH_ARAC_FAMILY_1"/>
    <property type="match status" value="1"/>
</dbReference>
<dbReference type="SUPFAM" id="SSF53807">
    <property type="entry name" value="Helical backbone' metal receptor"/>
    <property type="match status" value="1"/>
</dbReference>
<gene>
    <name evidence="7" type="ORF">E6C55_19905</name>
</gene>
<dbReference type="InterPro" id="IPR050204">
    <property type="entry name" value="AraC_XylS_family_regulators"/>
</dbReference>
<feature type="domain" description="HTH araC/xylS-type" evidence="5">
    <location>
        <begin position="176"/>
        <end position="274"/>
    </location>
</feature>
<dbReference type="InterPro" id="IPR009057">
    <property type="entry name" value="Homeodomain-like_sf"/>
</dbReference>
<dbReference type="SUPFAM" id="SSF46689">
    <property type="entry name" value="Homeodomain-like"/>
    <property type="match status" value="2"/>
</dbReference>
<name>A0A4S4BMJ5_9BACL</name>
<dbReference type="PRINTS" id="PR00032">
    <property type="entry name" value="HTHARAC"/>
</dbReference>
<organism evidence="7 8">
    <name type="scientific">Cohnella fermenti</name>
    <dbReference type="NCBI Taxonomy" id="2565925"/>
    <lineage>
        <taxon>Bacteria</taxon>
        <taxon>Bacillati</taxon>
        <taxon>Bacillota</taxon>
        <taxon>Bacilli</taxon>
        <taxon>Bacillales</taxon>
        <taxon>Paenibacillaceae</taxon>
        <taxon>Cohnella</taxon>
    </lineage>
</organism>
<evidence type="ECO:0000256" key="3">
    <source>
        <dbReference type="ARBA" id="ARBA00023163"/>
    </source>
</evidence>
<dbReference type="InterPro" id="IPR020449">
    <property type="entry name" value="Tscrpt_reg_AraC-type_HTH"/>
</dbReference>
<evidence type="ECO:0000313" key="8">
    <source>
        <dbReference type="Proteomes" id="UP000310636"/>
    </source>
</evidence>
<keyword evidence="3" id="KW-0804">Transcription</keyword>